<dbReference type="CDD" id="cd16268">
    <property type="entry name" value="EF2_II"/>
    <property type="match status" value="1"/>
</dbReference>
<dbReference type="InterPro" id="IPR005517">
    <property type="entry name" value="Transl_elong_EFG/EF2_IV"/>
</dbReference>
<reference evidence="11 12" key="1">
    <citation type="journal article" date="2010" name="Proc. Natl. Acad. Sci. U.S.A.">
        <title>Enigmatic, ultrasmall, uncultivated Archaea.</title>
        <authorList>
            <person name="Baker B.J."/>
            <person name="Comolli L.R."/>
            <person name="Dick G.J."/>
            <person name="Hauser L.J."/>
            <person name="Hyatt D."/>
            <person name="Dill B.D."/>
            <person name="Land M.L."/>
            <person name="Verberkmoes N.C."/>
            <person name="Hettich R.L."/>
            <person name="Banfield J.F."/>
        </authorList>
    </citation>
    <scope>NUCLEOTIDE SEQUENCE [LARGE SCALE GENOMIC DNA]</scope>
</reference>
<comment type="function">
    <text evidence="9">Catalyzes the GTP-dependent ribosomal translocation step during translation elongation. During this step, the ribosome changes from the pre-translocational (PRE) to the post-translocational (POST) state as the newly formed A-site-bound peptidyl-tRNA and P-site-bound deacylated tRNA move to the P and E sites, respectively. Catalyzes the coordinated movement of the two tRNA molecules, the mRNA and conformational changes in the ribosome.</text>
</comment>
<keyword evidence="7" id="KW-0648">Protein biosynthesis</keyword>
<dbReference type="InterPro" id="IPR004543">
    <property type="entry name" value="Transl_elong_EFG/EF2_arc"/>
</dbReference>
<evidence type="ECO:0000256" key="8">
    <source>
        <dbReference type="ARBA" id="ARBA00023134"/>
    </source>
</evidence>
<dbReference type="InterPro" id="IPR004161">
    <property type="entry name" value="EFTu-like_2"/>
</dbReference>
<name>D6GX59_PARA5</name>
<evidence type="ECO:0000256" key="3">
    <source>
        <dbReference type="ARBA" id="ARBA00017891"/>
    </source>
</evidence>
<dbReference type="GO" id="GO:0003924">
    <property type="term" value="F:GTPase activity"/>
    <property type="evidence" value="ECO:0007669"/>
    <property type="project" value="InterPro"/>
</dbReference>
<evidence type="ECO:0000256" key="5">
    <source>
        <dbReference type="ARBA" id="ARBA00022741"/>
    </source>
</evidence>
<dbReference type="GO" id="GO:0005829">
    <property type="term" value="C:cytosol"/>
    <property type="evidence" value="ECO:0007669"/>
    <property type="project" value="TreeGrafter"/>
</dbReference>
<dbReference type="PROSITE" id="PS51722">
    <property type="entry name" value="G_TR_2"/>
    <property type="match status" value="1"/>
</dbReference>
<keyword evidence="6 11" id="KW-0251">Elongation factor</keyword>
<evidence type="ECO:0000256" key="4">
    <source>
        <dbReference type="ARBA" id="ARBA00022490"/>
    </source>
</evidence>
<dbReference type="NCBIfam" id="TIGR00231">
    <property type="entry name" value="small_GTP"/>
    <property type="match status" value="1"/>
</dbReference>
<dbReference type="AlphaFoldDB" id="D6GX59"/>
<dbReference type="CDD" id="cd01681">
    <property type="entry name" value="aeEF2_snRNP_like_IV"/>
    <property type="match status" value="1"/>
</dbReference>
<dbReference type="SUPFAM" id="SSF50447">
    <property type="entry name" value="Translation proteins"/>
    <property type="match status" value="1"/>
</dbReference>
<evidence type="ECO:0000256" key="6">
    <source>
        <dbReference type="ARBA" id="ARBA00022768"/>
    </source>
</evidence>
<dbReference type="InterPro" id="IPR000640">
    <property type="entry name" value="EFG_V-like"/>
</dbReference>
<dbReference type="SMART" id="SM00838">
    <property type="entry name" value="EFG_C"/>
    <property type="match status" value="1"/>
</dbReference>
<sequence length="730" mass="81541">MPEKESLTDKVVRLMNQQNRIRNIGVIAHVDHGKTTTCDTLLAGCGMLSEEKAGKQLYLDSEKVEQERQMTVKSSNVNMVYEREENDEYLINLIDTPGHVDFGGHVTRAIRAIDGAIVVMDSVEGVMPQTEMVLKQALRDKVKPILYINKIDRLITEMRFSPEDMQKHLVKLITQINSFINDLAPEDVKAKWQVSVQDNTVAFGASRDNWALSFKRMKATGLSFKDVYETYTSNDKEKIKELSKKTPVHKVLLDMVIEHLPDPVEAQKYRIPIVWHGEIESEIGKSLISCNPEGPLMISVTNIEIDPQAGEIAVGRIFSGKISRGQDVYLINNKQINKVQQIYIWKGPQRFQVESALAGNQIGMAGLKNIISGETLCGADLHDVTPFEPIKHSLQPVVVKAIEPKNPKDLPKLIQALREQEIYDIALKVSINHETGENLIAGLGTLHLEIVEDKLRRTYGIDIVSSQPIVVYKESIAAKGPIVEGKSPNKHNRFYLYAEPLSPEVVEALADESMPTGKIKAFTQENIELLIKAGMTREEAKSISAIYGENMIVDSTRGIIHIGEVIEMCIESFNEVMKEGPQAREEVRGVKIVLTDMMLHEDAIHRGPAQVIPAVRDAIKDAMLQANPIILEPIQILRVDLPMANLSNISALIQSKRGIIDNVKDDGDKAVITAEMPVASTFNFTNELRSGTEGRGSWSLAGETFKKLPRDIQPVIIKQIRDRKGLEPMQ</sequence>
<dbReference type="Pfam" id="PF03144">
    <property type="entry name" value="GTP_EFTU_D2"/>
    <property type="match status" value="1"/>
</dbReference>
<dbReference type="CDD" id="cd01885">
    <property type="entry name" value="EF2"/>
    <property type="match status" value="1"/>
</dbReference>
<dbReference type="Gene3D" id="3.30.70.870">
    <property type="entry name" value="Elongation Factor G (Translational Gtpase), domain 3"/>
    <property type="match status" value="1"/>
</dbReference>
<dbReference type="SMART" id="SM00889">
    <property type="entry name" value="EFG_IV"/>
    <property type="match status" value="1"/>
</dbReference>
<dbReference type="FunFam" id="3.30.70.870:FF:000002">
    <property type="entry name" value="Translation elongation factor 2"/>
    <property type="match status" value="1"/>
</dbReference>
<dbReference type="Gene3D" id="2.40.30.10">
    <property type="entry name" value="Translation factors"/>
    <property type="match status" value="1"/>
</dbReference>
<evidence type="ECO:0000313" key="11">
    <source>
        <dbReference type="EMBL" id="EFD92219.1"/>
    </source>
</evidence>
<evidence type="ECO:0000256" key="1">
    <source>
        <dbReference type="ARBA" id="ARBA00004496"/>
    </source>
</evidence>
<dbReference type="Gene3D" id="3.40.50.300">
    <property type="entry name" value="P-loop containing nucleotide triphosphate hydrolases"/>
    <property type="match status" value="1"/>
</dbReference>
<evidence type="ECO:0000256" key="2">
    <source>
        <dbReference type="ARBA" id="ARBA00005870"/>
    </source>
</evidence>
<feature type="domain" description="Tr-type G" evidence="10">
    <location>
        <begin position="19"/>
        <end position="264"/>
    </location>
</feature>
<proteinExistence type="inferred from homology"/>
<dbReference type="NCBIfam" id="TIGR00490">
    <property type="entry name" value="aEF-2"/>
    <property type="match status" value="1"/>
</dbReference>
<dbReference type="Gene3D" id="3.30.230.10">
    <property type="match status" value="1"/>
</dbReference>
<keyword evidence="4" id="KW-0963">Cytoplasm</keyword>
<dbReference type="InterPro" id="IPR009000">
    <property type="entry name" value="Transl_B-barrel_sf"/>
</dbReference>
<evidence type="ECO:0000256" key="7">
    <source>
        <dbReference type="ARBA" id="ARBA00022917"/>
    </source>
</evidence>
<dbReference type="Pfam" id="PF14492">
    <property type="entry name" value="EFG_III"/>
    <property type="match status" value="1"/>
</dbReference>
<dbReference type="CDD" id="cd01514">
    <property type="entry name" value="Elongation_Factor_C"/>
    <property type="match status" value="1"/>
</dbReference>
<gene>
    <name evidence="11" type="ORF">BJBARM5_1083</name>
</gene>
<dbReference type="GO" id="GO:0005525">
    <property type="term" value="F:GTP binding"/>
    <property type="evidence" value="ECO:0007669"/>
    <property type="project" value="UniProtKB-KW"/>
</dbReference>
<dbReference type="InterPro" id="IPR005225">
    <property type="entry name" value="Small_GTP-bd"/>
</dbReference>
<comment type="similarity">
    <text evidence="2">Belongs to the TRAFAC class translation factor GTPase superfamily. Classic translation factor GTPase family. EF-G/EF-2 subfamily.</text>
</comment>
<dbReference type="PANTHER" id="PTHR42908:SF3">
    <property type="entry name" value="ELONGATION FACTOR-LIKE GTPASE 1"/>
    <property type="match status" value="1"/>
</dbReference>
<dbReference type="Gene3D" id="3.30.70.240">
    <property type="match status" value="1"/>
</dbReference>
<comment type="subcellular location">
    <subcellularLocation>
        <location evidence="1">Cytoplasm</location>
    </subcellularLocation>
</comment>
<keyword evidence="5" id="KW-0547">Nucleotide-binding</keyword>
<dbReference type="InterPro" id="IPR035647">
    <property type="entry name" value="EFG_III/V"/>
</dbReference>
<dbReference type="EMBL" id="GG745615">
    <property type="protein sequence ID" value="EFD92219.1"/>
    <property type="molecule type" value="Genomic_DNA"/>
</dbReference>
<dbReference type="InterPro" id="IPR020568">
    <property type="entry name" value="Ribosomal_Su5_D2-typ_SF"/>
</dbReference>
<dbReference type="SUPFAM" id="SSF54211">
    <property type="entry name" value="Ribosomal protein S5 domain 2-like"/>
    <property type="match status" value="1"/>
</dbReference>
<dbReference type="Proteomes" id="UP000009376">
    <property type="component" value="Unassembled WGS sequence"/>
</dbReference>
<accession>D6GX59</accession>
<organism evidence="11 12">
    <name type="scientific">Candidatus Parvarchaeum acidophilus ARMAN-5</name>
    <dbReference type="NCBI Taxonomy" id="662762"/>
    <lineage>
        <taxon>Archaea</taxon>
        <taxon>Candidatus Parvarchaeota</taxon>
        <taxon>Candidatus Parvarchaeum</taxon>
    </lineage>
</organism>
<evidence type="ECO:0000313" key="12">
    <source>
        <dbReference type="Proteomes" id="UP000009376"/>
    </source>
</evidence>
<dbReference type="Pfam" id="PF00679">
    <property type="entry name" value="EFG_C"/>
    <property type="match status" value="1"/>
</dbReference>
<dbReference type="InterPro" id="IPR000795">
    <property type="entry name" value="T_Tr_GTP-bd_dom"/>
</dbReference>
<dbReference type="SUPFAM" id="SSF52540">
    <property type="entry name" value="P-loop containing nucleoside triphosphate hydrolases"/>
    <property type="match status" value="1"/>
</dbReference>
<evidence type="ECO:0000256" key="9">
    <source>
        <dbReference type="ARBA" id="ARBA00024731"/>
    </source>
</evidence>
<dbReference type="GO" id="GO:0003746">
    <property type="term" value="F:translation elongation factor activity"/>
    <property type="evidence" value="ECO:0007669"/>
    <property type="project" value="UniProtKB-KW"/>
</dbReference>
<dbReference type="Pfam" id="PF00009">
    <property type="entry name" value="GTP_EFTU"/>
    <property type="match status" value="1"/>
</dbReference>
<dbReference type="GO" id="GO:1990904">
    <property type="term" value="C:ribonucleoprotein complex"/>
    <property type="evidence" value="ECO:0007669"/>
    <property type="project" value="TreeGrafter"/>
</dbReference>
<dbReference type="InterPro" id="IPR041095">
    <property type="entry name" value="EFG_II"/>
</dbReference>
<dbReference type="InterPro" id="IPR014721">
    <property type="entry name" value="Ribsml_uS5_D2-typ_fold_subgr"/>
</dbReference>
<dbReference type="Pfam" id="PF03764">
    <property type="entry name" value="EFG_IV"/>
    <property type="match status" value="1"/>
</dbReference>
<dbReference type="PANTHER" id="PTHR42908">
    <property type="entry name" value="TRANSLATION ELONGATION FACTOR-RELATED"/>
    <property type="match status" value="1"/>
</dbReference>
<keyword evidence="8" id="KW-0342">GTP-binding</keyword>
<dbReference type="SUPFAM" id="SSF54980">
    <property type="entry name" value="EF-G C-terminal domain-like"/>
    <property type="match status" value="2"/>
</dbReference>
<evidence type="ECO:0000259" key="10">
    <source>
        <dbReference type="PROSITE" id="PS51722"/>
    </source>
</evidence>
<protein>
    <recommendedName>
        <fullName evidence="3">Elongation factor 2</fullName>
    </recommendedName>
</protein>
<dbReference type="InterPro" id="IPR027417">
    <property type="entry name" value="P-loop_NTPase"/>
</dbReference>
<dbReference type="PRINTS" id="PR00315">
    <property type="entry name" value="ELONGATNFCT"/>
</dbReference>